<name>A0A1S8TV88_9CLOT</name>
<dbReference type="GO" id="GO:0005524">
    <property type="term" value="F:ATP binding"/>
    <property type="evidence" value="ECO:0007669"/>
    <property type="project" value="UniProtKB-KW"/>
</dbReference>
<dbReference type="InterPro" id="IPR005702">
    <property type="entry name" value="Wzc-like_C"/>
</dbReference>
<dbReference type="OrthoDB" id="9794577at2"/>
<comment type="caution">
    <text evidence="10">The sequence shown here is derived from an EMBL/GenBank/DDBJ whole genome shotgun (WGS) entry which is preliminary data.</text>
</comment>
<dbReference type="InterPro" id="IPR025669">
    <property type="entry name" value="AAA_dom"/>
</dbReference>
<evidence type="ECO:0000256" key="6">
    <source>
        <dbReference type="ARBA" id="ARBA00022840"/>
    </source>
</evidence>
<dbReference type="InterPro" id="IPR050445">
    <property type="entry name" value="Bact_polysacc_biosynth/exp"/>
</dbReference>
<comment type="similarity">
    <text evidence="1">Belongs to the CpsD/CapB family.</text>
</comment>
<protein>
    <recommendedName>
        <fullName evidence="2">non-specific protein-tyrosine kinase</fullName>
        <ecNumber evidence="2">2.7.10.2</ecNumber>
    </recommendedName>
</protein>
<dbReference type="EC" id="2.7.10.2" evidence="2"/>
<dbReference type="SUPFAM" id="SSF52540">
    <property type="entry name" value="P-loop containing nucleoside triphosphate hydrolases"/>
    <property type="match status" value="1"/>
</dbReference>
<dbReference type="InterPro" id="IPR027417">
    <property type="entry name" value="P-loop_NTPase"/>
</dbReference>
<evidence type="ECO:0000256" key="5">
    <source>
        <dbReference type="ARBA" id="ARBA00022777"/>
    </source>
</evidence>
<keyword evidence="11" id="KW-1185">Reference proteome</keyword>
<dbReference type="PANTHER" id="PTHR32309:SF13">
    <property type="entry name" value="FERRIC ENTEROBACTIN TRANSPORT PROTEIN FEPE"/>
    <property type="match status" value="1"/>
</dbReference>
<comment type="catalytic activity">
    <reaction evidence="8">
        <text>L-tyrosyl-[protein] + ATP = O-phospho-L-tyrosyl-[protein] + ADP + H(+)</text>
        <dbReference type="Rhea" id="RHEA:10596"/>
        <dbReference type="Rhea" id="RHEA-COMP:10136"/>
        <dbReference type="Rhea" id="RHEA-COMP:20101"/>
        <dbReference type="ChEBI" id="CHEBI:15378"/>
        <dbReference type="ChEBI" id="CHEBI:30616"/>
        <dbReference type="ChEBI" id="CHEBI:46858"/>
        <dbReference type="ChEBI" id="CHEBI:61978"/>
        <dbReference type="ChEBI" id="CHEBI:456216"/>
        <dbReference type="EC" id="2.7.10.2"/>
    </reaction>
</comment>
<evidence type="ECO:0000259" key="9">
    <source>
        <dbReference type="Pfam" id="PF13614"/>
    </source>
</evidence>
<keyword evidence="3 10" id="KW-0808">Transferase</keyword>
<evidence type="ECO:0000256" key="4">
    <source>
        <dbReference type="ARBA" id="ARBA00022741"/>
    </source>
</evidence>
<dbReference type="CDD" id="cd05387">
    <property type="entry name" value="BY-kinase"/>
    <property type="match status" value="1"/>
</dbReference>
<organism evidence="10 11">
    <name type="scientific">Clostridium puniceum</name>
    <dbReference type="NCBI Taxonomy" id="29367"/>
    <lineage>
        <taxon>Bacteria</taxon>
        <taxon>Bacillati</taxon>
        <taxon>Bacillota</taxon>
        <taxon>Clostridia</taxon>
        <taxon>Eubacteriales</taxon>
        <taxon>Clostridiaceae</taxon>
        <taxon>Clostridium</taxon>
    </lineage>
</organism>
<dbReference type="Pfam" id="PF13614">
    <property type="entry name" value="AAA_31"/>
    <property type="match status" value="1"/>
</dbReference>
<dbReference type="RefSeq" id="WP_077846323.1">
    <property type="nucleotide sequence ID" value="NZ_LZZM01000063.1"/>
</dbReference>
<evidence type="ECO:0000256" key="1">
    <source>
        <dbReference type="ARBA" id="ARBA00007316"/>
    </source>
</evidence>
<keyword evidence="6" id="KW-0067">ATP-binding</keyword>
<dbReference type="STRING" id="29367.CLPUN_11020"/>
<keyword evidence="7" id="KW-0829">Tyrosine-protein kinase</keyword>
<evidence type="ECO:0000256" key="8">
    <source>
        <dbReference type="ARBA" id="ARBA00051245"/>
    </source>
</evidence>
<dbReference type="GO" id="GO:0005886">
    <property type="term" value="C:plasma membrane"/>
    <property type="evidence" value="ECO:0007669"/>
    <property type="project" value="TreeGrafter"/>
</dbReference>
<accession>A0A1S8TV88</accession>
<evidence type="ECO:0000256" key="2">
    <source>
        <dbReference type="ARBA" id="ARBA00011903"/>
    </source>
</evidence>
<dbReference type="Gene3D" id="3.40.50.300">
    <property type="entry name" value="P-loop containing nucleotide triphosphate hydrolases"/>
    <property type="match status" value="1"/>
</dbReference>
<proteinExistence type="inferred from homology"/>
<dbReference type="PANTHER" id="PTHR32309">
    <property type="entry name" value="TYROSINE-PROTEIN KINASE"/>
    <property type="match status" value="1"/>
</dbReference>
<keyword evidence="5 10" id="KW-0418">Kinase</keyword>
<evidence type="ECO:0000256" key="3">
    <source>
        <dbReference type="ARBA" id="ARBA00022679"/>
    </source>
</evidence>
<evidence type="ECO:0000313" key="11">
    <source>
        <dbReference type="Proteomes" id="UP000190890"/>
    </source>
</evidence>
<reference evidence="10 11" key="1">
    <citation type="submission" date="2016-05" db="EMBL/GenBank/DDBJ databases">
        <title>Microbial solvent formation.</title>
        <authorList>
            <person name="Poehlein A."/>
            <person name="Montoya Solano J.D."/>
            <person name="Flitsch S."/>
            <person name="Krabben P."/>
            <person name="Duerre P."/>
            <person name="Daniel R."/>
        </authorList>
    </citation>
    <scope>NUCLEOTIDE SEQUENCE [LARGE SCALE GENOMIC DNA]</scope>
    <source>
        <strain evidence="10 11">DSM 2619</strain>
    </source>
</reference>
<dbReference type="NCBIfam" id="TIGR01007">
    <property type="entry name" value="eps_fam"/>
    <property type="match status" value="1"/>
</dbReference>
<keyword evidence="4" id="KW-0547">Nucleotide-binding</keyword>
<dbReference type="GO" id="GO:0004715">
    <property type="term" value="F:non-membrane spanning protein tyrosine kinase activity"/>
    <property type="evidence" value="ECO:0007669"/>
    <property type="project" value="UniProtKB-EC"/>
</dbReference>
<dbReference type="EMBL" id="LZZM01000063">
    <property type="protein sequence ID" value="OOM81539.1"/>
    <property type="molecule type" value="Genomic_DNA"/>
</dbReference>
<dbReference type="Proteomes" id="UP000190890">
    <property type="component" value="Unassembled WGS sequence"/>
</dbReference>
<evidence type="ECO:0000256" key="7">
    <source>
        <dbReference type="ARBA" id="ARBA00023137"/>
    </source>
</evidence>
<sequence>MFKVRNLEKPVLGQEHKDFIVEQKPKSIESEAYKALRTDIQYISVNKQLKTMLITSSEKEEGKSTISGNLALSFAQNNKKIILLDCDFRRASIHKKFKIPNLIGLSEILIGKKSLQETVHQYNDNLDILSSGKIPGNPSEMLASNAMTNLIEKLKEKYDMAILDSASLQAFTDAQILATKVDGTILVVRAERTKKESIIEAKNRLDKVGANIIGTVLNSVRDGREKYYY</sequence>
<feature type="domain" description="AAA" evidence="9">
    <location>
        <begin position="62"/>
        <end position="192"/>
    </location>
</feature>
<evidence type="ECO:0000313" key="10">
    <source>
        <dbReference type="EMBL" id="OOM81539.1"/>
    </source>
</evidence>
<dbReference type="AlphaFoldDB" id="A0A1S8TV88"/>
<gene>
    <name evidence="10" type="primary">ywqD_1</name>
    <name evidence="10" type="ORF">CLPUN_11020</name>
</gene>